<dbReference type="AlphaFoldDB" id="A0A1F5X629"/>
<dbReference type="InterPro" id="IPR010916">
    <property type="entry name" value="TonB_box_CS"/>
</dbReference>
<proteinExistence type="predicted"/>
<protein>
    <submittedName>
        <fullName evidence="1">Uncharacterized protein</fullName>
    </submittedName>
</protein>
<organism evidence="1 2">
    <name type="scientific">Candidatus Giovannonibacteria bacterium RIFCSPLOWO2_01_FULL_46_13</name>
    <dbReference type="NCBI Taxonomy" id="1798352"/>
    <lineage>
        <taxon>Bacteria</taxon>
        <taxon>Candidatus Giovannoniibacteriota</taxon>
    </lineage>
</organism>
<dbReference type="Proteomes" id="UP000178684">
    <property type="component" value="Unassembled WGS sequence"/>
</dbReference>
<comment type="caution">
    <text evidence="1">The sequence shown here is derived from an EMBL/GenBank/DDBJ whole genome shotgun (WGS) entry which is preliminary data.</text>
</comment>
<dbReference type="PROSITE" id="PS00430">
    <property type="entry name" value="TONB_DEPENDENT_REC_1"/>
    <property type="match status" value="1"/>
</dbReference>
<reference evidence="1 2" key="1">
    <citation type="journal article" date="2016" name="Nat. Commun.">
        <title>Thousands of microbial genomes shed light on interconnected biogeochemical processes in an aquifer system.</title>
        <authorList>
            <person name="Anantharaman K."/>
            <person name="Brown C.T."/>
            <person name="Hug L.A."/>
            <person name="Sharon I."/>
            <person name="Castelle C.J."/>
            <person name="Probst A.J."/>
            <person name="Thomas B.C."/>
            <person name="Singh A."/>
            <person name="Wilkins M.J."/>
            <person name="Karaoz U."/>
            <person name="Brodie E.L."/>
            <person name="Williams K.H."/>
            <person name="Hubbard S.S."/>
            <person name="Banfield J.F."/>
        </authorList>
    </citation>
    <scope>NUCLEOTIDE SEQUENCE [LARGE SCALE GENOMIC DNA]</scope>
</reference>
<name>A0A1F5X629_9BACT</name>
<gene>
    <name evidence="1" type="ORF">A3B18_01505</name>
</gene>
<evidence type="ECO:0000313" key="1">
    <source>
        <dbReference type="EMBL" id="OGF83306.1"/>
    </source>
</evidence>
<accession>A0A1F5X629</accession>
<dbReference type="EMBL" id="MFIE01000003">
    <property type="protein sequence ID" value="OGF83306.1"/>
    <property type="molecule type" value="Genomic_DNA"/>
</dbReference>
<evidence type="ECO:0000313" key="2">
    <source>
        <dbReference type="Proteomes" id="UP000178684"/>
    </source>
</evidence>
<sequence length="158" mass="15886">MTNVNEARSLGFFLLSVLVLFLSIIYITQATSIGDSVTVTGALTVSGATTLNGNGTLGDTATDVFNFVGILQASSTLNVTGTSRFVGSVGVGTSTSMTSGVVLGLHGAATTTLTLGTDSTTGGSCIQMDGTDGAIYRIYAAATTSVTKQLVIENGPCN</sequence>